<dbReference type="InterPro" id="IPR043136">
    <property type="entry name" value="B30.2/SPRY_sf"/>
</dbReference>
<feature type="transmembrane region" description="Helical" evidence="4">
    <location>
        <begin position="200"/>
        <end position="222"/>
    </location>
</feature>
<dbReference type="Ensembl" id="ENSSFAT00005031635.1">
    <property type="protein sequence ID" value="ENSSFAP00005030534.1"/>
    <property type="gene ID" value="ENSSFAG00005015501.1"/>
</dbReference>
<evidence type="ECO:0000313" key="6">
    <source>
        <dbReference type="Ensembl" id="ENSSFAP00005030534.1"/>
    </source>
</evidence>
<keyword evidence="4" id="KW-0472">Membrane</keyword>
<evidence type="ECO:0000256" key="2">
    <source>
        <dbReference type="ARBA" id="ARBA00022771"/>
    </source>
</evidence>
<sequence>PQMVDSESFMFLSIRKSTKNKSITCLIRTFLCFSPSDFTQLELDENSMSRKLTLSNNNRKVTYVKEKQPYPDHPDRFHVFQLLGRNDLRDRCYWEVEWSGDVKISVSYRGIRRKGVSDEVVFGCNHQSWSLECSGGGYYVRHNKTVTSISSSSSSSSSSSWSGRVAVYVDCPAGSLSFFRVSSDSLIPLYTFNTTFTQPLYAGFGLWSPGSVILLFFFYCTVGKRMTV</sequence>
<evidence type="ECO:0000313" key="7">
    <source>
        <dbReference type="Proteomes" id="UP000472267"/>
    </source>
</evidence>
<proteinExistence type="predicted"/>
<name>A0A672HNM6_SALFA</name>
<dbReference type="PANTHER" id="PTHR25465:SF5">
    <property type="entry name" value="E3 UBIQUITIN_ISG15 LIGASE TRIM25-RELATED"/>
    <property type="match status" value="1"/>
</dbReference>
<evidence type="ECO:0000256" key="1">
    <source>
        <dbReference type="ARBA" id="ARBA00022723"/>
    </source>
</evidence>
<dbReference type="Pfam" id="PF13765">
    <property type="entry name" value="PRY"/>
    <property type="match status" value="1"/>
</dbReference>
<protein>
    <recommendedName>
        <fullName evidence="5">B30.2/SPRY domain-containing protein</fullName>
    </recommendedName>
</protein>
<keyword evidence="4" id="KW-0812">Transmembrane</keyword>
<feature type="domain" description="B30.2/SPRY" evidence="5">
    <location>
        <begin position="21"/>
        <end position="222"/>
    </location>
</feature>
<dbReference type="OMA" id="ANSASKW"/>
<dbReference type="InterPro" id="IPR001870">
    <property type="entry name" value="B30.2/SPRY"/>
</dbReference>
<reference evidence="6" key="1">
    <citation type="submission" date="2019-06" db="EMBL/GenBank/DDBJ databases">
        <authorList>
            <consortium name="Wellcome Sanger Institute Data Sharing"/>
        </authorList>
    </citation>
    <scope>NUCLEOTIDE SEQUENCE [LARGE SCALE GENOMIC DNA]</scope>
</reference>
<reference evidence="6" key="3">
    <citation type="submission" date="2025-09" db="UniProtKB">
        <authorList>
            <consortium name="Ensembl"/>
        </authorList>
    </citation>
    <scope>IDENTIFICATION</scope>
</reference>
<evidence type="ECO:0000259" key="5">
    <source>
        <dbReference type="PROSITE" id="PS50188"/>
    </source>
</evidence>
<dbReference type="Proteomes" id="UP000472267">
    <property type="component" value="Chromosome 23"/>
</dbReference>
<dbReference type="SMART" id="SM00589">
    <property type="entry name" value="PRY"/>
    <property type="match status" value="1"/>
</dbReference>
<keyword evidence="1" id="KW-0479">Metal-binding</keyword>
<dbReference type="InterPro" id="IPR003877">
    <property type="entry name" value="SPRY_dom"/>
</dbReference>
<evidence type="ECO:0000256" key="3">
    <source>
        <dbReference type="ARBA" id="ARBA00022833"/>
    </source>
</evidence>
<dbReference type="SUPFAM" id="SSF49899">
    <property type="entry name" value="Concanavalin A-like lectins/glucanases"/>
    <property type="match status" value="1"/>
</dbReference>
<dbReference type="GO" id="GO:0005737">
    <property type="term" value="C:cytoplasm"/>
    <property type="evidence" value="ECO:0007669"/>
    <property type="project" value="UniProtKB-ARBA"/>
</dbReference>
<dbReference type="Gene3D" id="2.60.120.920">
    <property type="match status" value="1"/>
</dbReference>
<dbReference type="SMART" id="SM00449">
    <property type="entry name" value="SPRY"/>
    <property type="match status" value="1"/>
</dbReference>
<dbReference type="InterPro" id="IPR013320">
    <property type="entry name" value="ConA-like_dom_sf"/>
</dbReference>
<dbReference type="PROSITE" id="PS50188">
    <property type="entry name" value="B302_SPRY"/>
    <property type="match status" value="1"/>
</dbReference>
<dbReference type="Pfam" id="PF00622">
    <property type="entry name" value="SPRY"/>
    <property type="match status" value="1"/>
</dbReference>
<dbReference type="InterPro" id="IPR006574">
    <property type="entry name" value="PRY"/>
</dbReference>
<dbReference type="PANTHER" id="PTHR25465">
    <property type="entry name" value="B-BOX DOMAIN CONTAINING"/>
    <property type="match status" value="1"/>
</dbReference>
<organism evidence="6 7">
    <name type="scientific">Salarias fasciatus</name>
    <name type="common">Jewelled blenny</name>
    <name type="synonym">Blennius fasciatus</name>
    <dbReference type="NCBI Taxonomy" id="181472"/>
    <lineage>
        <taxon>Eukaryota</taxon>
        <taxon>Metazoa</taxon>
        <taxon>Chordata</taxon>
        <taxon>Craniata</taxon>
        <taxon>Vertebrata</taxon>
        <taxon>Euteleostomi</taxon>
        <taxon>Actinopterygii</taxon>
        <taxon>Neopterygii</taxon>
        <taxon>Teleostei</taxon>
        <taxon>Neoteleostei</taxon>
        <taxon>Acanthomorphata</taxon>
        <taxon>Ovalentaria</taxon>
        <taxon>Blenniimorphae</taxon>
        <taxon>Blenniiformes</taxon>
        <taxon>Blennioidei</taxon>
        <taxon>Blenniidae</taxon>
        <taxon>Salariinae</taxon>
        <taxon>Salarias</taxon>
    </lineage>
</organism>
<keyword evidence="4" id="KW-1133">Transmembrane helix</keyword>
<keyword evidence="3" id="KW-0862">Zinc</keyword>
<dbReference type="AlphaFoldDB" id="A0A672HNM6"/>
<dbReference type="InParanoid" id="A0A672HNM6"/>
<keyword evidence="2" id="KW-0863">Zinc-finger</keyword>
<keyword evidence="7" id="KW-1185">Reference proteome</keyword>
<reference evidence="6" key="2">
    <citation type="submission" date="2025-08" db="UniProtKB">
        <authorList>
            <consortium name="Ensembl"/>
        </authorList>
    </citation>
    <scope>IDENTIFICATION</scope>
</reference>
<evidence type="ECO:0000256" key="4">
    <source>
        <dbReference type="SAM" id="Phobius"/>
    </source>
</evidence>
<dbReference type="GO" id="GO:0008270">
    <property type="term" value="F:zinc ion binding"/>
    <property type="evidence" value="ECO:0007669"/>
    <property type="project" value="UniProtKB-KW"/>
</dbReference>
<accession>A0A672HNM6</accession>
<dbReference type="InterPro" id="IPR051051">
    <property type="entry name" value="E3_ubiq-ligase_TRIM/RNF"/>
</dbReference>